<feature type="transmembrane region" description="Helical" evidence="1">
    <location>
        <begin position="275"/>
        <end position="295"/>
    </location>
</feature>
<reference evidence="2 3" key="1">
    <citation type="submission" date="2011-02" db="EMBL/GenBank/DDBJ databases">
        <authorList>
            <person name="Weinstock G."/>
            <person name="Sodergren E."/>
            <person name="Clifton S."/>
            <person name="Fulton L."/>
            <person name="Fulton B."/>
            <person name="Courtney L."/>
            <person name="Fronick C."/>
            <person name="Harrison M."/>
            <person name="Strong C."/>
            <person name="Farmer C."/>
            <person name="Delahaunty K."/>
            <person name="Markovic C."/>
            <person name="Hall O."/>
            <person name="Minx P."/>
            <person name="Tomlinson C."/>
            <person name="Mitreva M."/>
            <person name="Hou S."/>
            <person name="Chen J."/>
            <person name="Wollam A."/>
            <person name="Pepin K.H."/>
            <person name="Johnson M."/>
            <person name="Bhonagiri V."/>
            <person name="Zhang X."/>
            <person name="Suruliraj S."/>
            <person name="Warren W."/>
            <person name="Chinwalla A."/>
            <person name="Mardis E.R."/>
            <person name="Wilson R.K."/>
        </authorList>
    </citation>
    <scope>NUCLEOTIDE SEQUENCE [LARGE SCALE GENOMIC DNA]</scope>
    <source>
        <strain evidence="2 3">YIT 11859</strain>
    </source>
</reference>
<feature type="transmembrane region" description="Helical" evidence="1">
    <location>
        <begin position="383"/>
        <end position="404"/>
    </location>
</feature>
<evidence type="ECO:0008006" key="4">
    <source>
        <dbReference type="Google" id="ProtNLM"/>
    </source>
</evidence>
<feature type="transmembrane region" description="Helical" evidence="1">
    <location>
        <begin position="330"/>
        <end position="351"/>
    </location>
</feature>
<dbReference type="OrthoDB" id="367235at2"/>
<feature type="transmembrane region" description="Helical" evidence="1">
    <location>
        <begin position="151"/>
        <end position="170"/>
    </location>
</feature>
<keyword evidence="1" id="KW-0812">Transmembrane</keyword>
<dbReference type="AlphaFoldDB" id="F3QGV2"/>
<feature type="transmembrane region" description="Helical" evidence="1">
    <location>
        <begin position="241"/>
        <end position="257"/>
    </location>
</feature>
<feature type="transmembrane region" description="Helical" evidence="1">
    <location>
        <begin position="217"/>
        <end position="235"/>
    </location>
</feature>
<keyword evidence="1" id="KW-1133">Transmembrane helix</keyword>
<protein>
    <recommendedName>
        <fullName evidence="4">Citrate transporter</fullName>
    </recommendedName>
</protein>
<feature type="transmembrane region" description="Helical" evidence="1">
    <location>
        <begin position="176"/>
        <end position="196"/>
    </location>
</feature>
<dbReference type="GeneID" id="43347688"/>
<evidence type="ECO:0000313" key="2">
    <source>
        <dbReference type="EMBL" id="EGG57812.1"/>
    </source>
</evidence>
<keyword evidence="1" id="KW-0472">Membrane</keyword>
<organism evidence="2 3">
    <name type="scientific">Parasutterella excrementihominis YIT 11859</name>
    <dbReference type="NCBI Taxonomy" id="762966"/>
    <lineage>
        <taxon>Bacteria</taxon>
        <taxon>Pseudomonadati</taxon>
        <taxon>Pseudomonadota</taxon>
        <taxon>Betaproteobacteria</taxon>
        <taxon>Burkholderiales</taxon>
        <taxon>Sutterellaceae</taxon>
        <taxon>Parasutterella</taxon>
    </lineage>
</organism>
<dbReference type="HOGENOM" id="CLU_056143_0_0_4"/>
<name>F3QGV2_9BURK</name>
<accession>F3QGV2</accession>
<dbReference type="PANTHER" id="PTHR39556">
    <property type="entry name" value="PROTEIN, PUTATIVE-RELATED"/>
    <property type="match status" value="1"/>
</dbReference>
<dbReference type="InterPro" id="IPR007294">
    <property type="entry name" value="DUF401"/>
</dbReference>
<dbReference type="eggNOG" id="COG1906">
    <property type="taxonomic scope" value="Bacteria"/>
</dbReference>
<feature type="transmembrane region" description="Helical" evidence="1">
    <location>
        <begin position="307"/>
        <end position="323"/>
    </location>
</feature>
<keyword evidence="3" id="KW-1185">Reference proteome</keyword>
<dbReference type="Proteomes" id="UP000005156">
    <property type="component" value="Unassembled WGS sequence"/>
</dbReference>
<evidence type="ECO:0000256" key="1">
    <source>
        <dbReference type="SAM" id="Phobius"/>
    </source>
</evidence>
<proteinExistence type="predicted"/>
<feature type="transmembrane region" description="Helical" evidence="1">
    <location>
        <begin position="6"/>
        <end position="39"/>
    </location>
</feature>
<dbReference type="PANTHER" id="PTHR39556:SF1">
    <property type="entry name" value="PROTEIN, PUTATIVE-RELATED"/>
    <property type="match status" value="1"/>
</dbReference>
<evidence type="ECO:0000313" key="3">
    <source>
        <dbReference type="Proteomes" id="UP000005156"/>
    </source>
</evidence>
<comment type="caution">
    <text evidence="2">The sequence shown here is derived from an EMBL/GenBank/DDBJ whole genome shotgun (WGS) entry which is preliminary data.</text>
</comment>
<sequence length="408" mass="45402">MNSVFLVVIAAMILIVVLLRFKVLIGPAILSGGLLIWLFESRSFEKLWIAFTETLTMQRTWDLLLCLYFVMCLEVELRKSGSLHGMVVTLRNIFSSNKVTLAFMPAFLGLLPSLGGARFSAPIVQEASEGIAVDDEQKSAINLWFRHIFEFSNPLMPGVILACGIANVSIGDLIDQVGWVTILCFVLGWIFLIIPLKITDLEKATNTQHDRTIDWKSLVLAFGPIVTSFLLIVAFNVQAALAMGLVVVAFIPLYFWFKRPISVKSVFTESLDKKLFFNVVCILYFIQLLTVIGTLDEIVSVFNNSSLPQAVIIACLSFIFGVMTGMGQGYIAIVMPIVALMAPGNIVLVGIAMVYGMAGQMVTPTHLCILVTVEYFKCRLWKTIGKCGVLSLLMVLIFSAWTYWRYYL</sequence>
<gene>
    <name evidence="2" type="ORF">HMPREF9439_00142</name>
</gene>
<dbReference type="EMBL" id="AFBP01000003">
    <property type="protein sequence ID" value="EGG57812.1"/>
    <property type="molecule type" value="Genomic_DNA"/>
</dbReference>
<dbReference type="RefSeq" id="WP_008811737.1">
    <property type="nucleotide sequence ID" value="NZ_CAXTIX010000008.1"/>
</dbReference>
<dbReference type="Pfam" id="PF04165">
    <property type="entry name" value="DUF401"/>
    <property type="match status" value="1"/>
</dbReference>